<dbReference type="OrthoDB" id="2044704at2"/>
<dbReference type="Pfam" id="PF13786">
    <property type="entry name" value="DUF4179"/>
    <property type="match status" value="1"/>
</dbReference>
<proteinExistence type="predicted"/>
<reference evidence="3 4" key="1">
    <citation type="submission" date="2015-09" db="EMBL/GenBank/DDBJ databases">
        <authorList>
            <consortium name="Pathogen Informatics"/>
        </authorList>
    </citation>
    <scope>NUCLEOTIDE SEQUENCE [LARGE SCALE GENOMIC DNA]</scope>
    <source>
        <strain evidence="3 4">2789STDY5834876</strain>
    </source>
</reference>
<protein>
    <recommendedName>
        <fullName evidence="2">DUF4179 domain-containing protein</fullName>
    </recommendedName>
</protein>
<feature type="transmembrane region" description="Helical" evidence="1">
    <location>
        <begin position="55"/>
        <end position="77"/>
    </location>
</feature>
<dbReference type="Gene3D" id="2.60.40.1630">
    <property type="entry name" value="bacillus anthracis domain"/>
    <property type="match status" value="1"/>
</dbReference>
<dbReference type="RefSeq" id="WP_055154794.1">
    <property type="nucleotide sequence ID" value="NZ_CYZU01000049.1"/>
</dbReference>
<dbReference type="InterPro" id="IPR025436">
    <property type="entry name" value="DUF4179"/>
</dbReference>
<organism evidence="3 4">
    <name type="scientific">Faecalicatena contorta</name>
    <dbReference type="NCBI Taxonomy" id="39482"/>
    <lineage>
        <taxon>Bacteria</taxon>
        <taxon>Bacillati</taxon>
        <taxon>Bacillota</taxon>
        <taxon>Clostridia</taxon>
        <taxon>Lachnospirales</taxon>
        <taxon>Lachnospiraceae</taxon>
        <taxon>Faecalicatena</taxon>
    </lineage>
</organism>
<evidence type="ECO:0000313" key="3">
    <source>
        <dbReference type="EMBL" id="CUP01545.1"/>
    </source>
</evidence>
<dbReference type="AlphaFoldDB" id="A0A174JWK2"/>
<evidence type="ECO:0000259" key="2">
    <source>
        <dbReference type="Pfam" id="PF13786"/>
    </source>
</evidence>
<keyword evidence="1" id="KW-0472">Membrane</keyword>
<feature type="domain" description="DUF4179" evidence="2">
    <location>
        <begin position="59"/>
        <end position="159"/>
    </location>
</feature>
<accession>A0A174JWK2</accession>
<dbReference type="Proteomes" id="UP000095544">
    <property type="component" value="Unassembled WGS sequence"/>
</dbReference>
<evidence type="ECO:0000256" key="1">
    <source>
        <dbReference type="SAM" id="Phobius"/>
    </source>
</evidence>
<evidence type="ECO:0000313" key="4">
    <source>
        <dbReference type="Proteomes" id="UP000095544"/>
    </source>
</evidence>
<keyword evidence="1" id="KW-1133">Transmembrane helix</keyword>
<name>A0A174JWK2_9FIRM</name>
<keyword evidence="1" id="KW-0812">Transmembrane</keyword>
<sequence>MKRQDHDIELKEALQNDIKIPEIVDDRMGEMYDKIRSGEVRMKQLKGSSKKKRMYRGLGIAAAAACMVIVLSGVFYVNPALAKDIPLLGDVFGRLQKMREDNPYPEKDKTAYSNIEKHSKPVVTEPEEEITNVAEDQGITISVTDAYCDGLDLYFTLSMRTEDPELNTADRLDLLTYKEGDPVSFWAWLTVDGKEAYTTETLTGKKSEDGVYVSLMRIPASYVENGEFTENTTIEIHADAIGAHRFGEEEDTTLENYGKADFSRLGFKSIKGSWTLKFKPTMDTTQNKEAEPNAENNGFIVQKVTQTPSNMHIELFMPEEYIERNPAVILTDTNGNRVYEEFGSSTTDTENGGQVQGMVFDHSDATQFILQVIDKNGDMSVLAEIPFGME</sequence>
<gene>
    <name evidence="3" type="ORF">ERS852491_04013</name>
</gene>
<dbReference type="EMBL" id="CYZU01000049">
    <property type="protein sequence ID" value="CUP01545.1"/>
    <property type="molecule type" value="Genomic_DNA"/>
</dbReference>